<dbReference type="PANTHER" id="PTHR11926">
    <property type="entry name" value="GLUCOSYL/GLUCURONOSYL TRANSFERASES"/>
    <property type="match status" value="1"/>
</dbReference>
<dbReference type="OrthoDB" id="5835829at2759"/>
<protein>
    <submittedName>
        <fullName evidence="3">Glycosyltransferase family 1 protein</fullName>
    </submittedName>
</protein>
<dbReference type="GeneID" id="25267193"/>
<accession>A0A066VZL1</accession>
<evidence type="ECO:0000256" key="2">
    <source>
        <dbReference type="ARBA" id="ARBA00022679"/>
    </source>
</evidence>
<sequence length="481" mass="51088">MVHLIFIASPSPSHVLPLYGMAQRFAAEPGVTVTFLASDVTVAELRRLGAIPEVEAGAAASIRCIGLPSSGAITYSDLKNGPASLMKLYQDLIDPATVALKALAAGEEVVDAWGHRFSSISPAVAVVASPFIFFGPPVAKEFGLHWATFLHTSPPGSAVTLCLAEAAAKADAPDTVLLAEGIELAGVGHFDSSEFINVFGEDRLVKSSPTIWLATGFRTLLEQSDSLLLNSTLSLDAVVLPHLQPHSRAQPIPIFGVGPVDIISTSKSFEEEKGFLDFLSEQEKKGRPCILASFGALGSLLEAEKNELIAAAAAETELAFIIADKTAPALEVSSRAHENILLAPWIPQGQLLEQNSVQLFIGHAGWNGALEALRAGVPQLVRPFKAAELVVNARYLSDVHKVARYVSSSESSGSHAMSYADAFAAFRNGSLATLASNARQIGIQLSADLAPGASRDQEVRRWLESLGTRDVRLGQEQNQIM</sequence>
<dbReference type="HOGENOM" id="CLU_567635_0_0_1"/>
<dbReference type="STRING" id="1037660.A0A066VZL1"/>
<gene>
    <name evidence="3" type="ORF">K437DRAFT_294154</name>
</gene>
<evidence type="ECO:0000313" key="3">
    <source>
        <dbReference type="EMBL" id="KDN47172.1"/>
    </source>
</evidence>
<dbReference type="RefSeq" id="XP_013243793.1">
    <property type="nucleotide sequence ID" value="XM_013388339.1"/>
</dbReference>
<comment type="caution">
    <text evidence="3">The sequence shown here is derived from an EMBL/GenBank/DDBJ whole genome shotgun (WGS) entry which is preliminary data.</text>
</comment>
<comment type="similarity">
    <text evidence="1">Belongs to the UDP-glycosyltransferase family.</text>
</comment>
<evidence type="ECO:0000313" key="4">
    <source>
        <dbReference type="Proteomes" id="UP000027361"/>
    </source>
</evidence>
<dbReference type="InParanoid" id="A0A066VZL1"/>
<dbReference type="AlphaFoldDB" id="A0A066VZL1"/>
<evidence type="ECO:0000256" key="1">
    <source>
        <dbReference type="ARBA" id="ARBA00009995"/>
    </source>
</evidence>
<reference evidence="3 4" key="1">
    <citation type="submission" date="2014-05" db="EMBL/GenBank/DDBJ databases">
        <title>Draft genome sequence of a rare smut relative, Tilletiaria anomala UBC 951.</title>
        <authorList>
            <consortium name="DOE Joint Genome Institute"/>
            <person name="Toome M."/>
            <person name="Kuo A."/>
            <person name="Henrissat B."/>
            <person name="Lipzen A."/>
            <person name="Tritt A."/>
            <person name="Yoshinaga Y."/>
            <person name="Zane M."/>
            <person name="Barry K."/>
            <person name="Grigoriev I.V."/>
            <person name="Spatafora J.W."/>
            <person name="Aimea M.C."/>
        </authorList>
    </citation>
    <scope>NUCLEOTIDE SEQUENCE [LARGE SCALE GENOMIC DNA]</scope>
    <source>
        <strain evidence="3 4">UBC 951</strain>
    </source>
</reference>
<organism evidence="3 4">
    <name type="scientific">Tilletiaria anomala (strain ATCC 24038 / CBS 436.72 / UBC 951)</name>
    <dbReference type="NCBI Taxonomy" id="1037660"/>
    <lineage>
        <taxon>Eukaryota</taxon>
        <taxon>Fungi</taxon>
        <taxon>Dikarya</taxon>
        <taxon>Basidiomycota</taxon>
        <taxon>Ustilaginomycotina</taxon>
        <taxon>Exobasidiomycetes</taxon>
        <taxon>Georgefischeriales</taxon>
        <taxon>Tilletiariaceae</taxon>
        <taxon>Tilletiaria</taxon>
    </lineage>
</organism>
<dbReference type="InterPro" id="IPR002213">
    <property type="entry name" value="UDP_glucos_trans"/>
</dbReference>
<dbReference type="Pfam" id="PF00201">
    <property type="entry name" value="UDPGT"/>
    <property type="match status" value="1"/>
</dbReference>
<dbReference type="SUPFAM" id="SSF53756">
    <property type="entry name" value="UDP-Glycosyltransferase/glycogen phosphorylase"/>
    <property type="match status" value="1"/>
</dbReference>
<dbReference type="PANTHER" id="PTHR11926:SF774">
    <property type="entry name" value="UDP-GLYCOSYLTRANSFERASE 85A1-RELATED"/>
    <property type="match status" value="1"/>
</dbReference>
<dbReference type="CDD" id="cd03784">
    <property type="entry name" value="GT1_Gtf-like"/>
    <property type="match status" value="1"/>
</dbReference>
<keyword evidence="4" id="KW-1185">Reference proteome</keyword>
<dbReference type="EMBL" id="JMSN01000031">
    <property type="protein sequence ID" value="KDN47172.1"/>
    <property type="molecule type" value="Genomic_DNA"/>
</dbReference>
<keyword evidence="2 3" id="KW-0808">Transferase</keyword>
<dbReference type="Proteomes" id="UP000027361">
    <property type="component" value="Unassembled WGS sequence"/>
</dbReference>
<dbReference type="Gene3D" id="3.40.50.2000">
    <property type="entry name" value="Glycogen Phosphorylase B"/>
    <property type="match status" value="2"/>
</dbReference>
<proteinExistence type="inferred from homology"/>
<name>A0A066VZL1_TILAU</name>
<dbReference type="GO" id="GO:0008194">
    <property type="term" value="F:UDP-glycosyltransferase activity"/>
    <property type="evidence" value="ECO:0007669"/>
    <property type="project" value="InterPro"/>
</dbReference>